<comment type="caution">
    <text evidence="11">The sequence shown here is derived from an EMBL/GenBank/DDBJ whole genome shotgun (WGS) entry which is preliminary data.</text>
</comment>
<proteinExistence type="inferred from homology"/>
<dbReference type="InterPro" id="IPR010930">
    <property type="entry name" value="Flg_bb/hook_C_dom"/>
</dbReference>
<gene>
    <name evidence="7 11" type="primary">flgK</name>
    <name evidence="11" type="ORF">ICT70_11250</name>
</gene>
<dbReference type="Pfam" id="PF22638">
    <property type="entry name" value="FlgK_D1"/>
    <property type="match status" value="1"/>
</dbReference>
<evidence type="ECO:0000256" key="1">
    <source>
        <dbReference type="ARBA" id="ARBA00004365"/>
    </source>
</evidence>
<evidence type="ECO:0000313" key="12">
    <source>
        <dbReference type="Proteomes" id="UP000632828"/>
    </source>
</evidence>
<dbReference type="PRINTS" id="PR01005">
    <property type="entry name" value="FLGHOOKAP1"/>
</dbReference>
<evidence type="ECO:0000256" key="7">
    <source>
        <dbReference type="RuleBase" id="RU362065"/>
    </source>
</evidence>
<dbReference type="GO" id="GO:0005198">
    <property type="term" value="F:structural molecule activity"/>
    <property type="evidence" value="ECO:0007669"/>
    <property type="project" value="UniProtKB-UniRule"/>
</dbReference>
<dbReference type="SUPFAM" id="SSF64518">
    <property type="entry name" value="Phase 1 flagellin"/>
    <property type="match status" value="1"/>
</dbReference>
<keyword evidence="6 7" id="KW-0975">Bacterial flagellum</keyword>
<dbReference type="PANTHER" id="PTHR30033">
    <property type="entry name" value="FLAGELLAR HOOK-ASSOCIATED PROTEIN 1"/>
    <property type="match status" value="1"/>
</dbReference>
<evidence type="ECO:0000259" key="10">
    <source>
        <dbReference type="Pfam" id="PF22638"/>
    </source>
</evidence>
<keyword evidence="11" id="KW-0966">Cell projection</keyword>
<keyword evidence="11" id="KW-0282">Flagellum</keyword>
<reference evidence="11" key="1">
    <citation type="submission" date="2020-09" db="EMBL/GenBank/DDBJ databases">
        <title>Pelobacter alkaliphilus sp. nov., a novel anaerobic arsenate-reducing bacterium from terrestrial mud volcano.</title>
        <authorList>
            <person name="Khomyakova M.A."/>
            <person name="Merkel A.Y."/>
            <person name="Slobodkin A.I."/>
        </authorList>
    </citation>
    <scope>NUCLEOTIDE SEQUENCE</scope>
    <source>
        <strain evidence="11">M08fum</strain>
    </source>
</reference>
<evidence type="ECO:0000256" key="2">
    <source>
        <dbReference type="ARBA" id="ARBA00004613"/>
    </source>
</evidence>
<dbReference type="InterPro" id="IPR053927">
    <property type="entry name" value="FlgK_helical"/>
</dbReference>
<comment type="subcellular location">
    <subcellularLocation>
        <location evidence="1 7">Bacterial flagellum</location>
    </subcellularLocation>
    <subcellularLocation>
        <location evidence="2 7">Secreted</location>
    </subcellularLocation>
</comment>
<feature type="domain" description="Flagellar basal-body/hook protein C-terminal" evidence="9">
    <location>
        <begin position="511"/>
        <end position="548"/>
    </location>
</feature>
<evidence type="ECO:0000259" key="9">
    <source>
        <dbReference type="Pfam" id="PF06429"/>
    </source>
</evidence>
<dbReference type="AlphaFoldDB" id="A0A8J6ULJ1"/>
<dbReference type="Pfam" id="PF00460">
    <property type="entry name" value="Flg_bb_rod"/>
    <property type="match status" value="1"/>
</dbReference>
<evidence type="ECO:0000256" key="5">
    <source>
        <dbReference type="ARBA" id="ARBA00022525"/>
    </source>
</evidence>
<evidence type="ECO:0000259" key="8">
    <source>
        <dbReference type="Pfam" id="PF00460"/>
    </source>
</evidence>
<keyword evidence="11" id="KW-0969">Cilium</keyword>
<accession>A0A8J6ULJ1</accession>
<dbReference type="InterPro" id="IPR002371">
    <property type="entry name" value="FlgK"/>
</dbReference>
<dbReference type="InterPro" id="IPR001444">
    <property type="entry name" value="Flag_bb_rod_N"/>
</dbReference>
<evidence type="ECO:0000256" key="3">
    <source>
        <dbReference type="ARBA" id="ARBA00009677"/>
    </source>
</evidence>
<dbReference type="GO" id="GO:0044780">
    <property type="term" value="P:bacterial-type flagellum assembly"/>
    <property type="evidence" value="ECO:0007669"/>
    <property type="project" value="InterPro"/>
</dbReference>
<dbReference type="Proteomes" id="UP000632828">
    <property type="component" value="Unassembled WGS sequence"/>
</dbReference>
<dbReference type="GO" id="GO:0009424">
    <property type="term" value="C:bacterial-type flagellum hook"/>
    <property type="evidence" value="ECO:0007669"/>
    <property type="project" value="UniProtKB-UniRule"/>
</dbReference>
<dbReference type="NCBIfam" id="TIGR02492">
    <property type="entry name" value="flgK_ends"/>
    <property type="match status" value="1"/>
</dbReference>
<evidence type="ECO:0000256" key="6">
    <source>
        <dbReference type="ARBA" id="ARBA00023143"/>
    </source>
</evidence>
<keyword evidence="12" id="KW-1185">Reference proteome</keyword>
<organism evidence="11 12">
    <name type="scientific">Pelovirga terrestris</name>
    <dbReference type="NCBI Taxonomy" id="2771352"/>
    <lineage>
        <taxon>Bacteria</taxon>
        <taxon>Pseudomonadati</taxon>
        <taxon>Thermodesulfobacteriota</taxon>
        <taxon>Desulfuromonadia</taxon>
        <taxon>Geobacterales</taxon>
        <taxon>Geobacteraceae</taxon>
        <taxon>Pelovirga</taxon>
    </lineage>
</organism>
<dbReference type="Pfam" id="PF06429">
    <property type="entry name" value="Flg_bbr_C"/>
    <property type="match status" value="1"/>
</dbReference>
<evidence type="ECO:0000313" key="11">
    <source>
        <dbReference type="EMBL" id="MBD1401252.1"/>
    </source>
</evidence>
<dbReference type="PANTHER" id="PTHR30033:SF1">
    <property type="entry name" value="FLAGELLAR HOOK-ASSOCIATED PROTEIN 1"/>
    <property type="match status" value="1"/>
</dbReference>
<comment type="similarity">
    <text evidence="3 7">Belongs to the flagella basal body rod proteins family.</text>
</comment>
<dbReference type="RefSeq" id="WP_191156661.1">
    <property type="nucleotide sequence ID" value="NZ_JACWUN010000013.1"/>
</dbReference>
<evidence type="ECO:0000256" key="4">
    <source>
        <dbReference type="ARBA" id="ARBA00016244"/>
    </source>
</evidence>
<feature type="domain" description="Flagellar basal body rod protein N-terminal" evidence="8">
    <location>
        <begin position="8"/>
        <end position="37"/>
    </location>
</feature>
<dbReference type="GO" id="GO:0005576">
    <property type="term" value="C:extracellular region"/>
    <property type="evidence" value="ECO:0007669"/>
    <property type="project" value="UniProtKB-SubCell"/>
</dbReference>
<sequence>MGGLNAALNSGRTSLQTNQKAIEITGLNVANVNTEGYSRQTPHLTPYPALAFGDFFIGTGVTVGSVQRSHDVFLAGQIKDKSMEFGLENSMLNPLAELERVIGIGEGSLSDEFDQFFDAWRQLSTNPGGEVERQAVLQRGELIGRAFSNIYREIQQSVKNVNSTITSKVDGVNLALEEVAQLNTRISALEMSGQDANSDRDRRDVLLKSLATSIGATTFETSTGAASVQLPNGMPLVEMGKANQINAVFSGTDVNLELSFGASTLPLDRNALGGEFRGLYEVRDVMIPDVVNRLDQLAYSFATEVNAMHVSGSGLEPNPTSNLSFFEPPSSHVSQSYPAIGNFGNGQIVLTVGNGEPTIITGLNSLEDIIGAINDPDDGIAGITAEINSNNQLVIRSVSGANVKIDASGLAGGTYAPPTFSSQDYSSNLKLAISETKQIAAGTGSAPGDNTNALAILLLEQKQTLGNDTFVSFYGKIASAVGVEAARNRQAAQGFKDSLVQLENMRDGVDGVSLEEEMINLLKYQRGFEASARFLSTVDEMMATLMTLKR</sequence>
<keyword evidence="5 7" id="KW-0964">Secreted</keyword>
<name>A0A8J6ULJ1_9BACT</name>
<dbReference type="EMBL" id="JACWUN010000013">
    <property type="protein sequence ID" value="MBD1401252.1"/>
    <property type="molecule type" value="Genomic_DNA"/>
</dbReference>
<feature type="domain" description="Flagellar hook-associated protein FlgK helical" evidence="10">
    <location>
        <begin position="95"/>
        <end position="322"/>
    </location>
</feature>
<protein>
    <recommendedName>
        <fullName evidence="4 7">Flagellar hook-associated protein 1</fullName>
        <shortName evidence="7">HAP1</shortName>
    </recommendedName>
</protein>